<gene>
    <name evidence="1" type="ORF">LPJ66_009664</name>
</gene>
<evidence type="ECO:0000313" key="2">
    <source>
        <dbReference type="Proteomes" id="UP001150581"/>
    </source>
</evidence>
<organism evidence="1 2">
    <name type="scientific">Kickxella alabastrina</name>
    <dbReference type="NCBI Taxonomy" id="61397"/>
    <lineage>
        <taxon>Eukaryota</taxon>
        <taxon>Fungi</taxon>
        <taxon>Fungi incertae sedis</taxon>
        <taxon>Zoopagomycota</taxon>
        <taxon>Kickxellomycotina</taxon>
        <taxon>Kickxellomycetes</taxon>
        <taxon>Kickxellales</taxon>
        <taxon>Kickxellaceae</taxon>
        <taxon>Kickxella</taxon>
    </lineage>
</organism>
<feature type="non-terminal residue" evidence="1">
    <location>
        <position position="704"/>
    </location>
</feature>
<accession>A0ACC1I3B7</accession>
<protein>
    <submittedName>
        <fullName evidence="1">Uncharacterized protein</fullName>
    </submittedName>
</protein>
<dbReference type="Proteomes" id="UP001150581">
    <property type="component" value="Unassembled WGS sequence"/>
</dbReference>
<keyword evidence="2" id="KW-1185">Reference proteome</keyword>
<name>A0ACC1I3B7_9FUNG</name>
<comment type="caution">
    <text evidence="1">The sequence shown here is derived from an EMBL/GenBank/DDBJ whole genome shotgun (WGS) entry which is preliminary data.</text>
</comment>
<dbReference type="EMBL" id="JANBPG010002276">
    <property type="protein sequence ID" value="KAJ1886367.1"/>
    <property type="molecule type" value="Genomic_DNA"/>
</dbReference>
<evidence type="ECO:0000313" key="1">
    <source>
        <dbReference type="EMBL" id="KAJ1886367.1"/>
    </source>
</evidence>
<sequence>MYMCGDRLRHLGLFPWVAPGLAAVQVLVGGGEMYFSFFTPRKGSVPMVGRQASVRSNMLVATTALSAALVLAYAMIQQRPYFVRQPQDSNINSNSDAAAAEPVCETTVVPITGDGEQEEQEERTPLTPPRTVDQNDLVDTPEYSASWFSRLTFSWLNDLLAKGVARQIGPEDLYKLDAMDMPAPSWRKYLSHHGKSGRRSSLLIALLWTFAPELALQGVLALASSVLHFSGPFFLQRILRSISILGSKGATDDGKKHNRHDTRGEVSLRGAYLDAFGLLFFTVLVSLLSQQAMWIGRRVGIRLKGVLVGELAATTLKRRGKGGSSEDKADREDKPKASDSVDSSETAATDSDPAAAAAAATAAEGKIVNLLTADFQRVSEVSAYLDSIYSMPLMLLLGIWYMYALLGISALVGLSIAIIYAPLSKRMFQYVSKVETKLNALSDQRVTAITELLQGIKTVKLFGWESRFLARIDERRERQLAYMWRMLLCWAYIMVVSTLAPMLVLIVIFGVYVVGFKRVLTAEVAFTAIAVFQQVRMVFERLPGMLSWVVGGYVSLGRIEEYLRQPQIQRLEDRVDGCGSGRGSGSRSGAETGSGAGADAGAGLDAAGIELGFVGADLEWERGSQAATASAEAAAAPAEGSAGELTPLVGGCVRDTQSYATLNHATSAPERFALRNLNVRFPRGRLSLVGGPTGAGKSSLLAAL</sequence>
<proteinExistence type="predicted"/>
<reference evidence="1" key="1">
    <citation type="submission" date="2022-07" db="EMBL/GenBank/DDBJ databases">
        <title>Phylogenomic reconstructions and comparative analyses of Kickxellomycotina fungi.</title>
        <authorList>
            <person name="Reynolds N.K."/>
            <person name="Stajich J.E."/>
            <person name="Barry K."/>
            <person name="Grigoriev I.V."/>
            <person name="Crous P."/>
            <person name="Smith M.E."/>
        </authorList>
    </citation>
    <scope>NUCLEOTIDE SEQUENCE</scope>
    <source>
        <strain evidence="1">Benny 63K</strain>
    </source>
</reference>